<accession>A0A7T7XQS4</accession>
<sequence length="150" mass="17740">MNKILLVLCLFSVQNLFSSTIRMDYWGPIDKPLPIIAFTKEIELRYEYKFSMNRLSKFEMHFTITNDIYSFIIEKIKLCSSEENVGKEMYIICEVFEAENEALFFLIKPKELILILNEVMPFIENNNIISQINNYILNLSAIVLEYSKKE</sequence>
<dbReference type="AlphaFoldDB" id="A0A7T7XQS4"/>
<organism evidence="1 2">
    <name type="scientific">Breznakiella homolactica</name>
    <dbReference type="NCBI Taxonomy" id="2798577"/>
    <lineage>
        <taxon>Bacteria</taxon>
        <taxon>Pseudomonadati</taxon>
        <taxon>Spirochaetota</taxon>
        <taxon>Spirochaetia</taxon>
        <taxon>Spirochaetales</taxon>
        <taxon>Breznakiellaceae</taxon>
        <taxon>Breznakiella</taxon>
    </lineage>
</organism>
<proteinExistence type="predicted"/>
<keyword evidence="2" id="KW-1185">Reference proteome</keyword>
<protein>
    <submittedName>
        <fullName evidence="1">Uncharacterized protein</fullName>
    </submittedName>
</protein>
<evidence type="ECO:0000313" key="2">
    <source>
        <dbReference type="Proteomes" id="UP000595917"/>
    </source>
</evidence>
<evidence type="ECO:0000313" key="1">
    <source>
        <dbReference type="EMBL" id="QQO10717.1"/>
    </source>
</evidence>
<dbReference type="RefSeq" id="WP_215628022.1">
    <property type="nucleotide sequence ID" value="NZ_CP067089.2"/>
</dbReference>
<gene>
    <name evidence="1" type="ORF">JFL75_07330</name>
</gene>
<name>A0A7T7XQS4_9SPIR</name>
<reference evidence="1" key="1">
    <citation type="submission" date="2021-01" db="EMBL/GenBank/DDBJ databases">
        <title>Description of Breznakiella homolactica.</title>
        <authorList>
            <person name="Song Y."/>
            <person name="Brune A."/>
        </authorList>
    </citation>
    <scope>NUCLEOTIDE SEQUENCE</scope>
    <source>
        <strain evidence="1">RmG30</strain>
    </source>
</reference>
<dbReference type="Proteomes" id="UP000595917">
    <property type="component" value="Chromosome"/>
</dbReference>
<dbReference type="KEGG" id="bhc:JFL75_07330"/>
<dbReference type="EMBL" id="CP067089">
    <property type="protein sequence ID" value="QQO10717.1"/>
    <property type="molecule type" value="Genomic_DNA"/>
</dbReference>